<dbReference type="Gene3D" id="3.40.50.1110">
    <property type="entry name" value="SGNH hydrolase"/>
    <property type="match status" value="1"/>
</dbReference>
<evidence type="ECO:0000256" key="3">
    <source>
        <dbReference type="ARBA" id="ARBA00022679"/>
    </source>
</evidence>
<proteinExistence type="predicted"/>
<dbReference type="Pfam" id="PF19040">
    <property type="entry name" value="SGNH"/>
    <property type="match status" value="1"/>
</dbReference>
<dbReference type="RefSeq" id="WP_160316431.1">
    <property type="nucleotide sequence ID" value="NZ_FOYA01000003.1"/>
</dbReference>
<feature type="transmembrane region" description="Helical" evidence="8">
    <location>
        <begin position="280"/>
        <end position="299"/>
    </location>
</feature>
<keyword evidence="12" id="KW-1185">Reference proteome</keyword>
<feature type="transmembrane region" description="Helical" evidence="8">
    <location>
        <begin position="188"/>
        <end position="208"/>
    </location>
</feature>
<dbReference type="PATRIC" id="fig|1202724.3.peg.1055"/>
<dbReference type="GO" id="GO:0016788">
    <property type="term" value="F:hydrolase activity, acting on ester bonds"/>
    <property type="evidence" value="ECO:0007669"/>
    <property type="project" value="UniProtKB-ARBA"/>
</dbReference>
<evidence type="ECO:0000256" key="5">
    <source>
        <dbReference type="ARBA" id="ARBA00022989"/>
    </source>
</evidence>
<feature type="transmembrane region" description="Helical" evidence="8">
    <location>
        <begin position="242"/>
        <end position="260"/>
    </location>
</feature>
<dbReference type="Pfam" id="PF01757">
    <property type="entry name" value="Acyl_transf_3"/>
    <property type="match status" value="1"/>
</dbReference>
<evidence type="ECO:0008006" key="13">
    <source>
        <dbReference type="Google" id="ProtNLM"/>
    </source>
</evidence>
<evidence type="ECO:0000256" key="7">
    <source>
        <dbReference type="ARBA" id="ARBA00023315"/>
    </source>
</evidence>
<feature type="transmembrane region" description="Helical" evidence="8">
    <location>
        <begin position="305"/>
        <end position="326"/>
    </location>
</feature>
<keyword evidence="2" id="KW-1003">Cell membrane</keyword>
<feature type="transmembrane region" description="Helical" evidence="8">
    <location>
        <begin position="9"/>
        <end position="27"/>
    </location>
</feature>
<dbReference type="InterPro" id="IPR043968">
    <property type="entry name" value="SGNH"/>
</dbReference>
<dbReference type="AlphaFoldDB" id="A0A0M8MG73"/>
<dbReference type="SUPFAM" id="SSF52266">
    <property type="entry name" value="SGNH hydrolase"/>
    <property type="match status" value="1"/>
</dbReference>
<dbReference type="PANTHER" id="PTHR23028">
    <property type="entry name" value="ACETYLTRANSFERASE"/>
    <property type="match status" value="1"/>
</dbReference>
<evidence type="ECO:0000256" key="4">
    <source>
        <dbReference type="ARBA" id="ARBA00022692"/>
    </source>
</evidence>
<evidence type="ECO:0000256" key="8">
    <source>
        <dbReference type="SAM" id="Phobius"/>
    </source>
</evidence>
<feature type="transmembrane region" description="Helical" evidence="8">
    <location>
        <begin position="338"/>
        <end position="359"/>
    </location>
</feature>
<feature type="transmembrane region" description="Helical" evidence="8">
    <location>
        <begin position="132"/>
        <end position="151"/>
    </location>
</feature>
<dbReference type="STRING" id="1202724.AM493_05100"/>
<keyword evidence="3" id="KW-0808">Transferase</keyword>
<feature type="transmembrane region" description="Helical" evidence="8">
    <location>
        <begin position="72"/>
        <end position="92"/>
    </location>
</feature>
<comment type="subcellular location">
    <subcellularLocation>
        <location evidence="1">Cell membrane</location>
        <topology evidence="1">Multi-pass membrane protein</topology>
    </subcellularLocation>
</comment>
<evidence type="ECO:0000313" key="11">
    <source>
        <dbReference type="EMBL" id="KOS08214.1"/>
    </source>
</evidence>
<evidence type="ECO:0000256" key="1">
    <source>
        <dbReference type="ARBA" id="ARBA00004651"/>
    </source>
</evidence>
<keyword evidence="7" id="KW-0012">Acyltransferase</keyword>
<reference evidence="11 12" key="1">
    <citation type="submission" date="2015-08" db="EMBL/GenBank/DDBJ databases">
        <title>Whole genome sequence of Flavobacterium akiainvivens IK-1T, from decaying Wikstroemia oahuensis, an endemic Hawaiian shrub.</title>
        <authorList>
            <person name="Wan X."/>
            <person name="Hou S."/>
            <person name="Saito J."/>
            <person name="Donachie S."/>
        </authorList>
    </citation>
    <scope>NUCLEOTIDE SEQUENCE [LARGE SCALE GENOMIC DNA]</scope>
    <source>
        <strain evidence="11 12">IK-1</strain>
    </source>
</reference>
<feature type="transmembrane region" description="Helical" evidence="8">
    <location>
        <begin position="220"/>
        <end position="236"/>
    </location>
</feature>
<organism evidence="11 12">
    <name type="scientific">Flavobacterium akiainvivens</name>
    <dbReference type="NCBI Taxonomy" id="1202724"/>
    <lineage>
        <taxon>Bacteria</taxon>
        <taxon>Pseudomonadati</taxon>
        <taxon>Bacteroidota</taxon>
        <taxon>Flavobacteriia</taxon>
        <taxon>Flavobacteriales</taxon>
        <taxon>Flavobacteriaceae</taxon>
        <taxon>Flavobacterium</taxon>
    </lineage>
</organism>
<name>A0A0M8MG73_9FLAO</name>
<feature type="transmembrane region" description="Helical" evidence="8">
    <location>
        <begin position="33"/>
        <end position="51"/>
    </location>
</feature>
<keyword evidence="4 8" id="KW-0812">Transmembrane</keyword>
<dbReference type="PANTHER" id="PTHR23028:SF53">
    <property type="entry name" value="ACYL_TRANSF_3 DOMAIN-CONTAINING PROTEIN"/>
    <property type="match status" value="1"/>
</dbReference>
<dbReference type="GO" id="GO:0009103">
    <property type="term" value="P:lipopolysaccharide biosynthetic process"/>
    <property type="evidence" value="ECO:0007669"/>
    <property type="project" value="TreeGrafter"/>
</dbReference>
<dbReference type="InterPro" id="IPR002656">
    <property type="entry name" value="Acyl_transf_3_dom"/>
</dbReference>
<dbReference type="InterPro" id="IPR036514">
    <property type="entry name" value="SGNH_hydro_sf"/>
</dbReference>
<dbReference type="EMBL" id="LIYD01000005">
    <property type="protein sequence ID" value="KOS08214.1"/>
    <property type="molecule type" value="Genomic_DNA"/>
</dbReference>
<evidence type="ECO:0000259" key="10">
    <source>
        <dbReference type="Pfam" id="PF19040"/>
    </source>
</evidence>
<accession>A0A0M8MG73</accession>
<evidence type="ECO:0000313" key="12">
    <source>
        <dbReference type="Proteomes" id="UP000037755"/>
    </source>
</evidence>
<dbReference type="Proteomes" id="UP000037755">
    <property type="component" value="Unassembled WGS sequence"/>
</dbReference>
<feature type="domain" description="SGNH" evidence="10">
    <location>
        <begin position="387"/>
        <end position="593"/>
    </location>
</feature>
<dbReference type="GO" id="GO:0005886">
    <property type="term" value="C:plasma membrane"/>
    <property type="evidence" value="ECO:0007669"/>
    <property type="project" value="UniProtKB-SubCell"/>
</dbReference>
<protein>
    <recommendedName>
        <fullName evidence="13">Acyltransferase</fullName>
    </recommendedName>
</protein>
<keyword evidence="5 8" id="KW-1133">Transmembrane helix</keyword>
<feature type="transmembrane region" description="Helical" evidence="8">
    <location>
        <begin position="158"/>
        <end position="176"/>
    </location>
</feature>
<evidence type="ECO:0000259" key="9">
    <source>
        <dbReference type="Pfam" id="PF01757"/>
    </source>
</evidence>
<feature type="domain" description="Acyltransferase 3" evidence="9">
    <location>
        <begin position="6"/>
        <end position="324"/>
    </location>
</feature>
<dbReference type="InterPro" id="IPR050879">
    <property type="entry name" value="Acyltransferase_3"/>
</dbReference>
<gene>
    <name evidence="11" type="ORF">AM493_05100</name>
</gene>
<comment type="caution">
    <text evidence="11">The sequence shown here is derived from an EMBL/GenBank/DDBJ whole genome shotgun (WGS) entry which is preliminary data.</text>
</comment>
<evidence type="ECO:0000256" key="6">
    <source>
        <dbReference type="ARBA" id="ARBA00023136"/>
    </source>
</evidence>
<sequence length="605" mass="68764">MEYRKDIQGLRALAVIFVLVFHINPLWLPGGFIGVDVFFVISGFLVSSIILKKLEAGTFTFTDFYTGRLKRIVPAYYFMLLFTCIAGAMLLIGDNVTTLKRELAHAMLFNSNYVYAQQDSYFGMSVQQDPLLHTWTIAIEMKVYLLLPLLLFWVKRKLLVPVITCVSILLLLYGTYLIEIDNASAQAYYALLVRIPEFCVGVLLALLLKGRGISGRFKTYSGICGLAILFLCAFLFSHETHFPGLAALLPCIGAVLLLLANDGPVHKLLCTKPLEFTGTLSYSLYLWHWPIIAFVRYYYDVNEFPVIQTLLIVVATFAVAWVSYTFVERFFMKKTAAFWYGIIAPGMVLTALYFCMPALNKRILNIPQEYTGPVIGLPSNNSVFVETFGDKSKHPQIFLTGNSHALSMKPYLDYLGRKRHFSFRTLTSYSYPPIEGITRKDALQGGRYVDYIESLPLIPVANKEIENAKIIIIAVNDWDVVPTLCTAIKSTALKLRKDQHLILLTPFPVLDKNPLHVNRSIVKDYDKAQDYKVIYRKPTPWIRQLAATMPNVHLLDLEKNSIFNDAPFYNDTLMYYDKVHLNHYGAEVLAKHTEKQLMDLLDALP</sequence>
<keyword evidence="6 8" id="KW-0472">Membrane</keyword>
<dbReference type="GO" id="GO:0016747">
    <property type="term" value="F:acyltransferase activity, transferring groups other than amino-acyl groups"/>
    <property type="evidence" value="ECO:0007669"/>
    <property type="project" value="InterPro"/>
</dbReference>
<evidence type="ECO:0000256" key="2">
    <source>
        <dbReference type="ARBA" id="ARBA00022475"/>
    </source>
</evidence>
<dbReference type="OrthoDB" id="290051at2"/>